<dbReference type="InterPro" id="IPR045684">
    <property type="entry name" value="DUF6191"/>
</dbReference>
<dbReference type="Pfam" id="PF19690">
    <property type="entry name" value="DUF6191"/>
    <property type="match status" value="1"/>
</dbReference>
<comment type="caution">
    <text evidence="2">The sequence shown here is derived from an EMBL/GenBank/DDBJ whole genome shotgun (WGS) entry which is preliminary data.</text>
</comment>
<feature type="compositionally biased region" description="Polar residues" evidence="1">
    <location>
        <begin position="91"/>
        <end position="100"/>
    </location>
</feature>
<proteinExistence type="predicted"/>
<dbReference type="RefSeq" id="WP_043682902.1">
    <property type="nucleotide sequence ID" value="NZ_CP146527.1"/>
</dbReference>
<reference evidence="2 3" key="1">
    <citation type="journal article" date="2014" name="Int. J. Syst. Evol. Microbiol.">
        <title>Nocardia vulneris sp. nov., isolated from wounds of human patients in North America.</title>
        <authorList>
            <person name="Lasker B.A."/>
            <person name="Bell M."/>
            <person name="Klenk H.P."/>
            <person name="Sproer C."/>
            <person name="Schumann C."/>
            <person name="Schumann P."/>
            <person name="Brown J.M."/>
        </authorList>
    </citation>
    <scope>NUCLEOTIDE SEQUENCE [LARGE SCALE GENOMIC DNA]</scope>
    <source>
        <strain evidence="2 3">W9851</strain>
    </source>
</reference>
<protein>
    <submittedName>
        <fullName evidence="2">Uncharacterized protein</fullName>
    </submittedName>
</protein>
<evidence type="ECO:0000313" key="2">
    <source>
        <dbReference type="EMBL" id="KIA59595.1"/>
    </source>
</evidence>
<feature type="region of interest" description="Disordered" evidence="1">
    <location>
        <begin position="74"/>
        <end position="100"/>
    </location>
</feature>
<keyword evidence="3" id="KW-1185">Reference proteome</keyword>
<name>A0ABR4Z2P8_9NOCA</name>
<dbReference type="Proteomes" id="UP000031364">
    <property type="component" value="Unassembled WGS sequence"/>
</dbReference>
<gene>
    <name evidence="2" type="ORF">FG87_41920</name>
</gene>
<sequence length="100" mass="10693">MLVAMTIPGLALLLIALSFAEVMWRKVSGKSLVPWMRDSGRPVAAVGFEQFDAVFAAGKQHEFEQVQSTLMYRENPGDGAPGGVDVDLSNGKVTLSPSAQ</sequence>
<evidence type="ECO:0000313" key="3">
    <source>
        <dbReference type="Proteomes" id="UP000031364"/>
    </source>
</evidence>
<dbReference type="EMBL" id="JNFP01000102">
    <property type="protein sequence ID" value="KIA59595.1"/>
    <property type="molecule type" value="Genomic_DNA"/>
</dbReference>
<accession>A0ABR4Z2P8</accession>
<organism evidence="2 3">
    <name type="scientific">Nocardia vulneris</name>
    <dbReference type="NCBI Taxonomy" id="1141657"/>
    <lineage>
        <taxon>Bacteria</taxon>
        <taxon>Bacillati</taxon>
        <taxon>Actinomycetota</taxon>
        <taxon>Actinomycetes</taxon>
        <taxon>Mycobacteriales</taxon>
        <taxon>Nocardiaceae</taxon>
        <taxon>Nocardia</taxon>
    </lineage>
</organism>
<evidence type="ECO:0000256" key="1">
    <source>
        <dbReference type="SAM" id="MobiDB-lite"/>
    </source>
</evidence>